<reference evidence="3" key="1">
    <citation type="submission" date="2022-03" db="EMBL/GenBank/DDBJ databases">
        <title>Streptomyces 7R015 and 7R016 isolated from Barleria lupulina in Thailand.</title>
        <authorList>
            <person name="Kanchanasin P."/>
            <person name="Phongsopitanun W."/>
            <person name="Tanasupawat S."/>
        </authorList>
    </citation>
    <scope>NUCLEOTIDE SEQUENCE</scope>
    <source>
        <strain evidence="3">7R015</strain>
    </source>
</reference>
<dbReference type="InterPro" id="IPR050469">
    <property type="entry name" value="Diguanylate_Cyclase"/>
</dbReference>
<gene>
    <name evidence="3" type="ORF">MQP27_34780</name>
</gene>
<dbReference type="InterPro" id="IPR000160">
    <property type="entry name" value="GGDEF_dom"/>
</dbReference>
<organism evidence="3 4">
    <name type="scientific">Streptomyces cylindrosporus</name>
    <dbReference type="NCBI Taxonomy" id="2927583"/>
    <lineage>
        <taxon>Bacteria</taxon>
        <taxon>Bacillati</taxon>
        <taxon>Actinomycetota</taxon>
        <taxon>Actinomycetes</taxon>
        <taxon>Kitasatosporales</taxon>
        <taxon>Streptomycetaceae</taxon>
        <taxon>Streptomyces</taxon>
    </lineage>
</organism>
<dbReference type="PANTHER" id="PTHR45138">
    <property type="entry name" value="REGULATORY COMPONENTS OF SENSORY TRANSDUCTION SYSTEM"/>
    <property type="match status" value="1"/>
</dbReference>
<evidence type="ECO:0000313" key="3">
    <source>
        <dbReference type="EMBL" id="MCI3276255.1"/>
    </source>
</evidence>
<dbReference type="RefSeq" id="WP_242772645.1">
    <property type="nucleotide sequence ID" value="NZ_JALDAY010000011.1"/>
</dbReference>
<name>A0ABS9YGD4_9ACTN</name>
<proteinExistence type="predicted"/>
<comment type="caution">
    <text evidence="3">The sequence shown here is derived from an EMBL/GenBank/DDBJ whole genome shotgun (WGS) entry which is preliminary data.</text>
</comment>
<evidence type="ECO:0000256" key="1">
    <source>
        <dbReference type="SAM" id="MobiDB-lite"/>
    </source>
</evidence>
<protein>
    <submittedName>
        <fullName evidence="3">GGDEF domain-containing protein</fullName>
    </submittedName>
</protein>
<dbReference type="Proteomes" id="UP001165269">
    <property type="component" value="Unassembled WGS sequence"/>
</dbReference>
<dbReference type="InterPro" id="IPR043128">
    <property type="entry name" value="Rev_trsase/Diguanyl_cyclase"/>
</dbReference>
<dbReference type="PROSITE" id="PS50887">
    <property type="entry name" value="GGDEF"/>
    <property type="match status" value="1"/>
</dbReference>
<dbReference type="PANTHER" id="PTHR45138:SF9">
    <property type="entry name" value="DIGUANYLATE CYCLASE DGCM-RELATED"/>
    <property type="match status" value="1"/>
</dbReference>
<dbReference type="EMBL" id="JALDAY010000011">
    <property type="protein sequence ID" value="MCI3276255.1"/>
    <property type="molecule type" value="Genomic_DNA"/>
</dbReference>
<feature type="region of interest" description="Disordered" evidence="1">
    <location>
        <begin position="184"/>
        <end position="211"/>
    </location>
</feature>
<evidence type="ECO:0000313" key="4">
    <source>
        <dbReference type="Proteomes" id="UP001165269"/>
    </source>
</evidence>
<accession>A0ABS9YGD4</accession>
<feature type="domain" description="GGDEF" evidence="2">
    <location>
        <begin position="55"/>
        <end position="188"/>
    </location>
</feature>
<dbReference type="SMART" id="SM00267">
    <property type="entry name" value="GGDEF"/>
    <property type="match status" value="1"/>
</dbReference>
<dbReference type="Gene3D" id="3.30.70.270">
    <property type="match status" value="1"/>
</dbReference>
<dbReference type="CDD" id="cd01949">
    <property type="entry name" value="GGDEF"/>
    <property type="match status" value="1"/>
</dbReference>
<dbReference type="SUPFAM" id="SSF55073">
    <property type="entry name" value="Nucleotide cyclase"/>
    <property type="match status" value="1"/>
</dbReference>
<dbReference type="InterPro" id="IPR029787">
    <property type="entry name" value="Nucleotide_cyclase"/>
</dbReference>
<keyword evidence="4" id="KW-1185">Reference proteome</keyword>
<dbReference type="Pfam" id="PF00990">
    <property type="entry name" value="GGDEF"/>
    <property type="match status" value="1"/>
</dbReference>
<sequence>MTDPITLTAALPLAGWAAHSLWMARRLRIARTDPLTGLPTRDPFTARALRTVARGRASVLLLDVDHFKHVNDTHGHAAGDALLAAIGGRLQEWSSEYGGFAGRLGGDEFAAVAHLDDLATHALDVLADRLQRCVDIDGHLRLSPRVSVGVCRPDDRPGLPLDARLRAADEAMYAAKSLGRRWRYAEPQSTHTTTAGRRAGRRGTHTSLSSR</sequence>
<evidence type="ECO:0000259" key="2">
    <source>
        <dbReference type="PROSITE" id="PS50887"/>
    </source>
</evidence>
<dbReference type="NCBIfam" id="TIGR00254">
    <property type="entry name" value="GGDEF"/>
    <property type="match status" value="1"/>
</dbReference>